<feature type="transmembrane region" description="Helical" evidence="1">
    <location>
        <begin position="44"/>
        <end position="72"/>
    </location>
</feature>
<evidence type="ECO:0000313" key="3">
    <source>
        <dbReference type="Proteomes" id="UP000276133"/>
    </source>
</evidence>
<reference evidence="2 3" key="1">
    <citation type="journal article" date="2018" name="Sci. Rep.">
        <title>Genomic signatures of local adaptation to the degree of environmental predictability in rotifers.</title>
        <authorList>
            <person name="Franch-Gras L."/>
            <person name="Hahn C."/>
            <person name="Garcia-Roger E.M."/>
            <person name="Carmona M.J."/>
            <person name="Serra M."/>
            <person name="Gomez A."/>
        </authorList>
    </citation>
    <scope>NUCLEOTIDE SEQUENCE [LARGE SCALE GENOMIC DNA]</scope>
    <source>
        <strain evidence="2">HYR1</strain>
    </source>
</reference>
<proteinExistence type="predicted"/>
<accession>A0A3M7R7Z4</accession>
<organism evidence="2 3">
    <name type="scientific">Brachionus plicatilis</name>
    <name type="common">Marine rotifer</name>
    <name type="synonym">Brachionus muelleri</name>
    <dbReference type="NCBI Taxonomy" id="10195"/>
    <lineage>
        <taxon>Eukaryota</taxon>
        <taxon>Metazoa</taxon>
        <taxon>Spiralia</taxon>
        <taxon>Gnathifera</taxon>
        <taxon>Rotifera</taxon>
        <taxon>Eurotatoria</taxon>
        <taxon>Monogononta</taxon>
        <taxon>Pseudotrocha</taxon>
        <taxon>Ploima</taxon>
        <taxon>Brachionidae</taxon>
        <taxon>Brachionus</taxon>
    </lineage>
</organism>
<gene>
    <name evidence="2" type="ORF">BpHYR1_054577</name>
</gene>
<evidence type="ECO:0000313" key="2">
    <source>
        <dbReference type="EMBL" id="RNA19345.1"/>
    </source>
</evidence>
<dbReference type="EMBL" id="REGN01004068">
    <property type="protein sequence ID" value="RNA19345.1"/>
    <property type="molecule type" value="Genomic_DNA"/>
</dbReference>
<protein>
    <submittedName>
        <fullName evidence="2">Uncharacterized protein</fullName>
    </submittedName>
</protein>
<keyword evidence="1" id="KW-0472">Membrane</keyword>
<evidence type="ECO:0000256" key="1">
    <source>
        <dbReference type="SAM" id="Phobius"/>
    </source>
</evidence>
<sequence>MNKKFYMSLLILYVINLNFMKASIHRLFIDVIYDAFLKVLSSRFSIDFCLMPDCATASFVAGLANIGIGMLCRGFKQNLQQ</sequence>
<dbReference type="AlphaFoldDB" id="A0A3M7R7Z4"/>
<keyword evidence="1" id="KW-0812">Transmembrane</keyword>
<feature type="transmembrane region" description="Helical" evidence="1">
    <location>
        <begin position="5"/>
        <end position="24"/>
    </location>
</feature>
<keyword evidence="1" id="KW-1133">Transmembrane helix</keyword>
<keyword evidence="3" id="KW-1185">Reference proteome</keyword>
<name>A0A3M7R7Z4_BRAPC</name>
<dbReference type="Proteomes" id="UP000276133">
    <property type="component" value="Unassembled WGS sequence"/>
</dbReference>
<comment type="caution">
    <text evidence="2">The sequence shown here is derived from an EMBL/GenBank/DDBJ whole genome shotgun (WGS) entry which is preliminary data.</text>
</comment>